<dbReference type="AlphaFoldDB" id="A0A9Q3YXR7"/>
<feature type="compositionally biased region" description="Polar residues" evidence="1">
    <location>
        <begin position="21"/>
        <end position="37"/>
    </location>
</feature>
<name>A0A9Q3YXR7_9FLAO</name>
<dbReference type="EMBL" id="JAJNAY010000001">
    <property type="protein sequence ID" value="MCD1117447.1"/>
    <property type="molecule type" value="Genomic_DNA"/>
</dbReference>
<proteinExistence type="predicted"/>
<evidence type="ECO:0000313" key="3">
    <source>
        <dbReference type="Proteomes" id="UP001108025"/>
    </source>
</evidence>
<dbReference type="Proteomes" id="UP001108025">
    <property type="component" value="Unassembled WGS sequence"/>
</dbReference>
<evidence type="ECO:0000256" key="1">
    <source>
        <dbReference type="SAM" id="MobiDB-lite"/>
    </source>
</evidence>
<gene>
    <name evidence="2" type="ORF">LO744_11300</name>
</gene>
<comment type="caution">
    <text evidence="2">The sequence shown here is derived from an EMBL/GenBank/DDBJ whole genome shotgun (WGS) entry which is preliminary data.</text>
</comment>
<accession>A0A9Q3YXR7</accession>
<evidence type="ECO:0000313" key="2">
    <source>
        <dbReference type="EMBL" id="MCD1117447.1"/>
    </source>
</evidence>
<protein>
    <submittedName>
        <fullName evidence="2">Uncharacterized protein</fullName>
    </submittedName>
</protein>
<keyword evidence="3" id="KW-1185">Reference proteome</keyword>
<sequence>MELNQDLNNVVSITPLFEIPSSSSNGMFQTSNPTLKSNSKRLEEQPLYNYPNGDELYYISDNNTIQITNEELHGWKKIIDNGTIGYIKM</sequence>
<dbReference type="RefSeq" id="WP_230669367.1">
    <property type="nucleotide sequence ID" value="NZ_JAJNAY010000001.1"/>
</dbReference>
<feature type="region of interest" description="Disordered" evidence="1">
    <location>
        <begin position="21"/>
        <end position="43"/>
    </location>
</feature>
<reference evidence="2" key="1">
    <citation type="submission" date="2021-11" db="EMBL/GenBank/DDBJ databases">
        <title>Description of novel Chryseobacterium species.</title>
        <authorList>
            <person name="Saticioglu I.B."/>
            <person name="Ay H."/>
            <person name="Altun S."/>
            <person name="Duman M."/>
        </authorList>
    </citation>
    <scope>NUCLEOTIDE SEQUENCE</scope>
    <source>
        <strain evidence="2">C-17</strain>
    </source>
</reference>
<organism evidence="2 3">
    <name type="scientific">Chryseobacterium turcicum</name>
    <dbReference type="NCBI Taxonomy" id="2898076"/>
    <lineage>
        <taxon>Bacteria</taxon>
        <taxon>Pseudomonadati</taxon>
        <taxon>Bacteroidota</taxon>
        <taxon>Flavobacteriia</taxon>
        <taxon>Flavobacteriales</taxon>
        <taxon>Weeksellaceae</taxon>
        <taxon>Chryseobacterium group</taxon>
        <taxon>Chryseobacterium</taxon>
    </lineage>
</organism>